<dbReference type="InterPro" id="IPR018060">
    <property type="entry name" value="HTH_AraC"/>
</dbReference>
<comment type="caution">
    <text evidence="5">The sequence shown here is derived from an EMBL/GenBank/DDBJ whole genome shotgun (WGS) entry which is preliminary data.</text>
</comment>
<dbReference type="PRINTS" id="PR00032">
    <property type="entry name" value="HTHARAC"/>
</dbReference>
<dbReference type="PROSITE" id="PS01124">
    <property type="entry name" value="HTH_ARAC_FAMILY_2"/>
    <property type="match status" value="1"/>
</dbReference>
<proteinExistence type="predicted"/>
<dbReference type="Gene3D" id="1.10.10.60">
    <property type="entry name" value="Homeodomain-like"/>
    <property type="match status" value="2"/>
</dbReference>
<organism evidence="5 6">
    <name type="scientific">Lysinibacillus alkalisoli</name>
    <dbReference type="NCBI Taxonomy" id="1911548"/>
    <lineage>
        <taxon>Bacteria</taxon>
        <taxon>Bacillati</taxon>
        <taxon>Bacillota</taxon>
        <taxon>Bacilli</taxon>
        <taxon>Bacillales</taxon>
        <taxon>Bacillaceae</taxon>
        <taxon>Lysinibacillus</taxon>
    </lineage>
</organism>
<dbReference type="RefSeq" id="WP_188615405.1">
    <property type="nucleotide sequence ID" value="NZ_BMJT01000008.1"/>
</dbReference>
<dbReference type="InterPro" id="IPR020449">
    <property type="entry name" value="Tscrpt_reg_AraC-type_HTH"/>
</dbReference>
<dbReference type="InterPro" id="IPR009057">
    <property type="entry name" value="Homeodomain-like_sf"/>
</dbReference>
<dbReference type="PANTHER" id="PTHR43280:SF29">
    <property type="entry name" value="ARAC-FAMILY TRANSCRIPTIONAL REGULATOR"/>
    <property type="match status" value="1"/>
</dbReference>
<protein>
    <submittedName>
        <fullName evidence="5">AraC family transcriptional regulator</fullName>
    </submittedName>
</protein>
<dbReference type="EMBL" id="BMJT01000008">
    <property type="protein sequence ID" value="GGG29480.1"/>
    <property type="molecule type" value="Genomic_DNA"/>
</dbReference>
<dbReference type="GO" id="GO:0003700">
    <property type="term" value="F:DNA-binding transcription factor activity"/>
    <property type="evidence" value="ECO:0007669"/>
    <property type="project" value="InterPro"/>
</dbReference>
<keyword evidence="1" id="KW-0805">Transcription regulation</keyword>
<dbReference type="PANTHER" id="PTHR43280">
    <property type="entry name" value="ARAC-FAMILY TRANSCRIPTIONAL REGULATOR"/>
    <property type="match status" value="1"/>
</dbReference>
<dbReference type="Pfam" id="PF12833">
    <property type="entry name" value="HTH_18"/>
    <property type="match status" value="1"/>
</dbReference>
<gene>
    <name evidence="5" type="primary">araC</name>
    <name evidence="5" type="ORF">GCM10007425_25140</name>
</gene>
<evidence type="ECO:0000313" key="6">
    <source>
        <dbReference type="Proteomes" id="UP000616608"/>
    </source>
</evidence>
<keyword evidence="6" id="KW-1185">Reference proteome</keyword>
<dbReference type="InterPro" id="IPR018062">
    <property type="entry name" value="HTH_AraC-typ_CS"/>
</dbReference>
<dbReference type="AlphaFoldDB" id="A0A917G9B7"/>
<feature type="domain" description="HTH araC/xylS-type" evidence="4">
    <location>
        <begin position="171"/>
        <end position="269"/>
    </location>
</feature>
<reference evidence="5" key="1">
    <citation type="journal article" date="2014" name="Int. J. Syst. Evol. Microbiol.">
        <title>Complete genome sequence of Corynebacterium casei LMG S-19264T (=DSM 44701T), isolated from a smear-ripened cheese.</title>
        <authorList>
            <consortium name="US DOE Joint Genome Institute (JGI-PGF)"/>
            <person name="Walter F."/>
            <person name="Albersmeier A."/>
            <person name="Kalinowski J."/>
            <person name="Ruckert C."/>
        </authorList>
    </citation>
    <scope>NUCLEOTIDE SEQUENCE</scope>
    <source>
        <strain evidence="5">CGMCC 1.15760</strain>
    </source>
</reference>
<sequence length="274" mass="31770">MKKIDVNQLATYFAQVPFQIEGIYRYAKEPGVPYASMTDQVPGFIFPIKGKTQFSFNQVSYVFQPGKVIHGGAYMDLTHTKFDDVDFEYILVLYQIFDNNTTTYPFSSEHFELIVGQSPRLQQLIIKLWQAYNEPGGISMFQTEMLFRDVLNEVFLSAMQQKSEDTYQVFLAATTYIHNYYVEPIPIATLAAQNGVNRNRLTYVFKRHAGMGPAEYILRYRLNRGKEMLLTSPLPIQQIAHEIGFSDPFYFSRTFKKYYGIAPSSYRERVVYSV</sequence>
<evidence type="ECO:0000256" key="2">
    <source>
        <dbReference type="ARBA" id="ARBA00023125"/>
    </source>
</evidence>
<evidence type="ECO:0000256" key="1">
    <source>
        <dbReference type="ARBA" id="ARBA00023015"/>
    </source>
</evidence>
<name>A0A917G9B7_9BACI</name>
<accession>A0A917G9B7</accession>
<keyword evidence="2" id="KW-0238">DNA-binding</keyword>
<dbReference type="Proteomes" id="UP000616608">
    <property type="component" value="Unassembled WGS sequence"/>
</dbReference>
<evidence type="ECO:0000259" key="4">
    <source>
        <dbReference type="PROSITE" id="PS01124"/>
    </source>
</evidence>
<dbReference type="GO" id="GO:0043565">
    <property type="term" value="F:sequence-specific DNA binding"/>
    <property type="evidence" value="ECO:0007669"/>
    <property type="project" value="InterPro"/>
</dbReference>
<dbReference type="SMART" id="SM00342">
    <property type="entry name" value="HTH_ARAC"/>
    <property type="match status" value="1"/>
</dbReference>
<reference evidence="5" key="2">
    <citation type="submission" date="2020-09" db="EMBL/GenBank/DDBJ databases">
        <authorList>
            <person name="Sun Q."/>
            <person name="Zhou Y."/>
        </authorList>
    </citation>
    <scope>NUCLEOTIDE SEQUENCE</scope>
    <source>
        <strain evidence="5">CGMCC 1.15760</strain>
    </source>
</reference>
<keyword evidence="3" id="KW-0804">Transcription</keyword>
<evidence type="ECO:0000313" key="5">
    <source>
        <dbReference type="EMBL" id="GGG29480.1"/>
    </source>
</evidence>
<evidence type="ECO:0000256" key="3">
    <source>
        <dbReference type="ARBA" id="ARBA00023163"/>
    </source>
</evidence>
<dbReference type="PROSITE" id="PS00041">
    <property type="entry name" value="HTH_ARAC_FAMILY_1"/>
    <property type="match status" value="1"/>
</dbReference>
<dbReference type="SUPFAM" id="SSF46689">
    <property type="entry name" value="Homeodomain-like"/>
    <property type="match status" value="2"/>
</dbReference>